<comment type="caution">
    <text evidence="7">Lacks conserved residue(s) required for the propagation of feature annotation.</text>
</comment>
<feature type="binding site" evidence="7">
    <location>
        <position position="73"/>
    </location>
    <ligand>
        <name>substrate</name>
    </ligand>
</feature>
<evidence type="ECO:0000256" key="4">
    <source>
        <dbReference type="ARBA" id="ARBA00011193"/>
    </source>
</evidence>
<protein>
    <recommendedName>
        <fullName evidence="5 7">3-dehydroquinate dehydratase</fullName>
        <shortName evidence="7">3-dehydroquinase</shortName>
        <ecNumber evidence="5 7">4.2.1.10</ecNumber>
    </recommendedName>
    <alternativeName>
        <fullName evidence="7">Type II DHQase</fullName>
    </alternativeName>
</protein>
<dbReference type="RefSeq" id="WP_131756428.1">
    <property type="nucleotide sequence ID" value="NZ_CAACUY010000016.1"/>
</dbReference>
<dbReference type="InterPro" id="IPR001874">
    <property type="entry name" value="DHquinase_II"/>
</dbReference>
<dbReference type="InterPro" id="IPR036441">
    <property type="entry name" value="DHquinase_II_sf"/>
</dbReference>
<feature type="binding site" evidence="7">
    <location>
        <position position="86"/>
    </location>
    <ligand>
        <name>substrate</name>
    </ligand>
</feature>
<sequence length="153" mass="16593">MHVGVLNGPNLNRLGKRRPERYGTHTLTDIVQDLEATAERVGARVSHVQSNHEGALLDWLHDRQDGLDALIVNPAGLTPGGKPLRDALSDTGLPLAIVHITQLYRHEGRDAVDLFRDLATIYIAGLGWRGYGIALEILCERAAGPDAGDRPAP</sequence>
<dbReference type="PIRSF" id="PIRSF001399">
    <property type="entry name" value="DHquinase_II"/>
    <property type="match status" value="1"/>
</dbReference>
<evidence type="ECO:0000256" key="5">
    <source>
        <dbReference type="ARBA" id="ARBA00012060"/>
    </source>
</evidence>
<dbReference type="PANTHER" id="PTHR21272:SF3">
    <property type="entry name" value="CATABOLIC 3-DEHYDROQUINASE"/>
    <property type="match status" value="1"/>
</dbReference>
<comment type="pathway">
    <text evidence="2 7">Metabolic intermediate biosynthesis; chorismate biosynthesis; chorismate from D-erythrose 4-phosphate and phosphoenolpyruvate: step 3/7.</text>
</comment>
<dbReference type="Pfam" id="PF01220">
    <property type="entry name" value="DHquinase_II"/>
    <property type="match status" value="1"/>
</dbReference>
<dbReference type="EMBL" id="JBHTGP010000024">
    <property type="protein sequence ID" value="MFD0690894.1"/>
    <property type="molecule type" value="Genomic_DNA"/>
</dbReference>
<evidence type="ECO:0000256" key="1">
    <source>
        <dbReference type="ARBA" id="ARBA00001864"/>
    </source>
</evidence>
<dbReference type="Proteomes" id="UP001597063">
    <property type="component" value="Unassembled WGS sequence"/>
</dbReference>
<keyword evidence="6 7" id="KW-0456">Lyase</keyword>
<feature type="active site" description="Proton donor" evidence="7">
    <location>
        <position position="99"/>
    </location>
</feature>
<dbReference type="Gene3D" id="3.40.50.9100">
    <property type="entry name" value="Dehydroquinase, class II"/>
    <property type="match status" value="1"/>
</dbReference>
<dbReference type="EC" id="4.2.1.10" evidence="5 7"/>
<dbReference type="CDD" id="cd00466">
    <property type="entry name" value="DHQase_II"/>
    <property type="match status" value="1"/>
</dbReference>
<dbReference type="HAMAP" id="MF_00169">
    <property type="entry name" value="AroQ"/>
    <property type="match status" value="1"/>
</dbReference>
<evidence type="ECO:0000313" key="8">
    <source>
        <dbReference type="EMBL" id="MFD0690894.1"/>
    </source>
</evidence>
<evidence type="ECO:0000256" key="2">
    <source>
        <dbReference type="ARBA" id="ARBA00004902"/>
    </source>
</evidence>
<dbReference type="GO" id="GO:0003855">
    <property type="term" value="F:3-dehydroquinate dehydratase activity"/>
    <property type="evidence" value="ECO:0007669"/>
    <property type="project" value="UniProtKB-EC"/>
</dbReference>
<keyword evidence="9" id="KW-1185">Reference proteome</keyword>
<dbReference type="SUPFAM" id="SSF52304">
    <property type="entry name" value="Type II 3-dehydroquinate dehydratase"/>
    <property type="match status" value="1"/>
</dbReference>
<keyword evidence="7" id="KW-0028">Amino-acid biosynthesis</keyword>
<reference evidence="9" key="1">
    <citation type="journal article" date="2019" name="Int. J. Syst. Evol. Microbiol.">
        <title>The Global Catalogue of Microorganisms (GCM) 10K type strain sequencing project: providing services to taxonomists for standard genome sequencing and annotation.</title>
        <authorList>
            <consortium name="The Broad Institute Genomics Platform"/>
            <consortium name="The Broad Institute Genome Sequencing Center for Infectious Disease"/>
            <person name="Wu L."/>
            <person name="Ma J."/>
        </authorList>
    </citation>
    <scope>NUCLEOTIDE SEQUENCE [LARGE SCALE GENOMIC DNA]</scope>
    <source>
        <strain evidence="9">JCM 9371</strain>
    </source>
</reference>
<evidence type="ECO:0000256" key="7">
    <source>
        <dbReference type="HAMAP-Rule" id="MF_00169"/>
    </source>
</evidence>
<evidence type="ECO:0000256" key="3">
    <source>
        <dbReference type="ARBA" id="ARBA00011037"/>
    </source>
</evidence>
<feature type="binding site" evidence="7">
    <location>
        <begin position="100"/>
        <end position="101"/>
    </location>
    <ligand>
        <name>substrate</name>
    </ligand>
</feature>
<comment type="function">
    <text evidence="7">Catalyzes a trans-dehydration via an enolate intermediate.</text>
</comment>
<comment type="subunit">
    <text evidence="4 7">Homododecamer.</text>
</comment>
<evidence type="ECO:0000256" key="6">
    <source>
        <dbReference type="ARBA" id="ARBA00023239"/>
    </source>
</evidence>
<organism evidence="8 9">
    <name type="scientific">Actinomadura fibrosa</name>
    <dbReference type="NCBI Taxonomy" id="111802"/>
    <lineage>
        <taxon>Bacteria</taxon>
        <taxon>Bacillati</taxon>
        <taxon>Actinomycetota</taxon>
        <taxon>Actinomycetes</taxon>
        <taxon>Streptosporangiales</taxon>
        <taxon>Thermomonosporaceae</taxon>
        <taxon>Actinomadura</taxon>
    </lineage>
</organism>
<evidence type="ECO:0000313" key="9">
    <source>
        <dbReference type="Proteomes" id="UP001597063"/>
    </source>
</evidence>
<gene>
    <name evidence="7" type="primary">aroQ</name>
    <name evidence="8" type="ORF">ACFQZM_40835</name>
</gene>
<keyword evidence="7" id="KW-0057">Aromatic amino acid biosynthesis</keyword>
<name>A0ABW2XWY7_9ACTN</name>
<feature type="site" description="Transition state stabilizer" evidence="7">
    <location>
        <position position="17"/>
    </location>
</feature>
<comment type="caution">
    <text evidence="8">The sequence shown here is derived from an EMBL/GenBank/DDBJ whole genome shotgun (WGS) entry which is preliminary data.</text>
</comment>
<feature type="active site" description="Proton acceptor" evidence="7">
    <location>
        <position position="22"/>
    </location>
</feature>
<proteinExistence type="inferred from homology"/>
<comment type="catalytic activity">
    <reaction evidence="1 7">
        <text>3-dehydroquinate = 3-dehydroshikimate + H2O</text>
        <dbReference type="Rhea" id="RHEA:21096"/>
        <dbReference type="ChEBI" id="CHEBI:15377"/>
        <dbReference type="ChEBI" id="CHEBI:16630"/>
        <dbReference type="ChEBI" id="CHEBI:32364"/>
        <dbReference type="EC" id="4.2.1.10"/>
    </reaction>
</comment>
<dbReference type="PANTHER" id="PTHR21272">
    <property type="entry name" value="CATABOLIC 3-DEHYDROQUINASE"/>
    <property type="match status" value="1"/>
</dbReference>
<accession>A0ABW2XWY7</accession>
<comment type="similarity">
    <text evidence="3 7">Belongs to the type-II 3-dehydroquinase family.</text>
</comment>